<protein>
    <submittedName>
        <fullName evidence="2">Uncharacterized protein</fullName>
    </submittedName>
</protein>
<accession>A0A6A5TNQ3</accession>
<keyword evidence="3" id="KW-1185">Reference proteome</keyword>
<dbReference type="Proteomes" id="UP000800035">
    <property type="component" value="Unassembled WGS sequence"/>
</dbReference>
<dbReference type="AlphaFoldDB" id="A0A6A5TNQ3"/>
<dbReference type="EMBL" id="ML977003">
    <property type="protein sequence ID" value="KAF1953590.1"/>
    <property type="molecule type" value="Genomic_DNA"/>
</dbReference>
<name>A0A6A5TNQ3_9PLEO</name>
<evidence type="ECO:0000256" key="1">
    <source>
        <dbReference type="SAM" id="MobiDB-lite"/>
    </source>
</evidence>
<evidence type="ECO:0000313" key="3">
    <source>
        <dbReference type="Proteomes" id="UP000800035"/>
    </source>
</evidence>
<dbReference type="OrthoDB" id="3798487at2759"/>
<proteinExistence type="predicted"/>
<evidence type="ECO:0000313" key="2">
    <source>
        <dbReference type="EMBL" id="KAF1953590.1"/>
    </source>
</evidence>
<feature type="region of interest" description="Disordered" evidence="1">
    <location>
        <begin position="342"/>
        <end position="370"/>
    </location>
</feature>
<reference evidence="2" key="1">
    <citation type="journal article" date="2020" name="Stud. Mycol.">
        <title>101 Dothideomycetes genomes: a test case for predicting lifestyles and emergence of pathogens.</title>
        <authorList>
            <person name="Haridas S."/>
            <person name="Albert R."/>
            <person name="Binder M."/>
            <person name="Bloem J."/>
            <person name="Labutti K."/>
            <person name="Salamov A."/>
            <person name="Andreopoulos B."/>
            <person name="Baker S."/>
            <person name="Barry K."/>
            <person name="Bills G."/>
            <person name="Bluhm B."/>
            <person name="Cannon C."/>
            <person name="Castanera R."/>
            <person name="Culley D."/>
            <person name="Daum C."/>
            <person name="Ezra D."/>
            <person name="Gonzalez J."/>
            <person name="Henrissat B."/>
            <person name="Kuo A."/>
            <person name="Liang C."/>
            <person name="Lipzen A."/>
            <person name="Lutzoni F."/>
            <person name="Magnuson J."/>
            <person name="Mondo S."/>
            <person name="Nolan M."/>
            <person name="Ohm R."/>
            <person name="Pangilinan J."/>
            <person name="Park H.-J."/>
            <person name="Ramirez L."/>
            <person name="Alfaro M."/>
            <person name="Sun H."/>
            <person name="Tritt A."/>
            <person name="Yoshinaga Y."/>
            <person name="Zwiers L.-H."/>
            <person name="Turgeon B."/>
            <person name="Goodwin S."/>
            <person name="Spatafora J."/>
            <person name="Crous P."/>
            <person name="Grigoriev I."/>
        </authorList>
    </citation>
    <scope>NUCLEOTIDE SEQUENCE</scope>
    <source>
        <strain evidence="2">CBS 675.92</strain>
    </source>
</reference>
<gene>
    <name evidence="2" type="ORF">CC80DRAFT_551235</name>
</gene>
<organism evidence="2 3">
    <name type="scientific">Byssothecium circinans</name>
    <dbReference type="NCBI Taxonomy" id="147558"/>
    <lineage>
        <taxon>Eukaryota</taxon>
        <taxon>Fungi</taxon>
        <taxon>Dikarya</taxon>
        <taxon>Ascomycota</taxon>
        <taxon>Pezizomycotina</taxon>
        <taxon>Dothideomycetes</taxon>
        <taxon>Pleosporomycetidae</taxon>
        <taxon>Pleosporales</taxon>
        <taxon>Massarineae</taxon>
        <taxon>Massarinaceae</taxon>
        <taxon>Byssothecium</taxon>
    </lineage>
</organism>
<feature type="region of interest" description="Disordered" evidence="1">
    <location>
        <begin position="222"/>
        <end position="242"/>
    </location>
</feature>
<sequence>MTKYAHISFGFMRPTYSPRCVFSEEHMDMYVDWLQNSCKMDSIQHANAPFPTAREFNAFIRAQGPRYPQAIQPCQHPRHPLDTSSTKYCPVCFFKMHVNYIKFIDVAWQKKGAPWVGNKADQAYTEMKHARSIARMVLANDMDFVESLAKRERDWNEHHPSHDTSKTYSYCRVLDMYHKWMDSKPAVPRNIRRPDRKITFKNDTPDFTVEKRRPPELWRRRSPHYTAGRHASPSTEGWEDTSGSSSYVSMLMQCKLYMVQSAEHMAETSSIPRNAIYVGLLGNYDHQAEIVAHIERMHQQASNPQGFVRGLKNSDAIFVLKREVEVHDSRKEITIADVRPVALEQDAGEPLRPSQWDVKSDPGDDEMDWE</sequence>